<comment type="similarity">
    <text evidence="2">In the central section; belongs to the CRISPR-associated helicase Cas3 family.</text>
</comment>
<dbReference type="InterPro" id="IPR006483">
    <property type="entry name" value="CRISPR-assoc_Cas3_HD"/>
</dbReference>
<dbReference type="Pfam" id="PF00270">
    <property type="entry name" value="DEAD"/>
    <property type="match status" value="1"/>
</dbReference>
<dbReference type="GO" id="GO:0004386">
    <property type="term" value="F:helicase activity"/>
    <property type="evidence" value="ECO:0007669"/>
    <property type="project" value="UniProtKB-KW"/>
</dbReference>
<dbReference type="SUPFAM" id="SSF52540">
    <property type="entry name" value="P-loop containing nucleoside triphosphate hydrolases"/>
    <property type="match status" value="1"/>
</dbReference>
<dbReference type="InterPro" id="IPR038257">
    <property type="entry name" value="CRISPR-assoc_Cas3_HD_sf"/>
</dbReference>
<evidence type="ECO:0000313" key="13">
    <source>
        <dbReference type="Proteomes" id="UP000290378"/>
    </source>
</evidence>
<dbReference type="PROSITE" id="PS51643">
    <property type="entry name" value="HD_CAS3"/>
    <property type="match status" value="1"/>
</dbReference>
<dbReference type="InterPro" id="IPR001650">
    <property type="entry name" value="Helicase_C-like"/>
</dbReference>
<feature type="domain" description="Helicase ATP-binding" evidence="10">
    <location>
        <begin position="268"/>
        <end position="460"/>
    </location>
</feature>
<dbReference type="Gene3D" id="3.40.50.300">
    <property type="entry name" value="P-loop containing nucleotide triphosphate hydrolases"/>
    <property type="match status" value="2"/>
</dbReference>
<protein>
    <submittedName>
        <fullName evidence="12">CRISPR-associated helicase/endonuclease Cas3</fullName>
    </submittedName>
</protein>
<reference evidence="12 13" key="1">
    <citation type="submission" date="2017-09" db="EMBL/GenBank/DDBJ databases">
        <title>Genomics of the genus Arcobacter.</title>
        <authorList>
            <person name="Perez-Cataluna A."/>
            <person name="Figueras M.J."/>
            <person name="Salas-Masso N."/>
        </authorList>
    </citation>
    <scope>NUCLEOTIDE SEQUENCE [LARGE SCALE GENOMIC DNA]</scope>
    <source>
        <strain evidence="12 13">CECT 7834</strain>
    </source>
</reference>
<dbReference type="Gene3D" id="1.10.3210.30">
    <property type="match status" value="1"/>
</dbReference>
<accession>A0AA94FFX1</accession>
<dbReference type="PANTHER" id="PTHR24031">
    <property type="entry name" value="RNA HELICASE"/>
    <property type="match status" value="1"/>
</dbReference>
<dbReference type="NCBIfam" id="TIGR01587">
    <property type="entry name" value="cas3_core"/>
    <property type="match status" value="1"/>
</dbReference>
<dbReference type="GO" id="GO:0046872">
    <property type="term" value="F:metal ion binding"/>
    <property type="evidence" value="ECO:0007669"/>
    <property type="project" value="UniProtKB-KW"/>
</dbReference>
<evidence type="ECO:0000256" key="4">
    <source>
        <dbReference type="ARBA" id="ARBA00022723"/>
    </source>
</evidence>
<dbReference type="GO" id="GO:0016787">
    <property type="term" value="F:hydrolase activity"/>
    <property type="evidence" value="ECO:0007669"/>
    <property type="project" value="UniProtKB-KW"/>
</dbReference>
<dbReference type="AlphaFoldDB" id="A0AA94FFX1"/>
<dbReference type="PROSITE" id="PS51192">
    <property type="entry name" value="HELICASE_ATP_BIND_1"/>
    <property type="match status" value="1"/>
</dbReference>
<name>A0AA94FFX1_9BACT</name>
<evidence type="ECO:0000256" key="7">
    <source>
        <dbReference type="ARBA" id="ARBA00022806"/>
    </source>
</evidence>
<evidence type="ECO:0000256" key="8">
    <source>
        <dbReference type="ARBA" id="ARBA00022840"/>
    </source>
</evidence>
<dbReference type="Proteomes" id="UP000290378">
    <property type="component" value="Unassembled WGS sequence"/>
</dbReference>
<keyword evidence="7" id="KW-0347">Helicase</keyword>
<dbReference type="InterPro" id="IPR011545">
    <property type="entry name" value="DEAD/DEAH_box_helicase_dom"/>
</dbReference>
<dbReference type="EMBL" id="NXII01000010">
    <property type="protein sequence ID" value="RXI40489.1"/>
    <property type="molecule type" value="Genomic_DNA"/>
</dbReference>
<keyword evidence="5" id="KW-0547">Nucleotide-binding</keyword>
<dbReference type="GO" id="GO:0003676">
    <property type="term" value="F:nucleic acid binding"/>
    <property type="evidence" value="ECO:0007669"/>
    <property type="project" value="InterPro"/>
</dbReference>
<dbReference type="GO" id="GO:0051607">
    <property type="term" value="P:defense response to virus"/>
    <property type="evidence" value="ECO:0007669"/>
    <property type="project" value="UniProtKB-KW"/>
</dbReference>
<dbReference type="NCBIfam" id="TIGR01596">
    <property type="entry name" value="cas3_HD"/>
    <property type="match status" value="1"/>
</dbReference>
<keyword evidence="13" id="KW-1185">Reference proteome</keyword>
<dbReference type="GO" id="GO:0005524">
    <property type="term" value="F:ATP binding"/>
    <property type="evidence" value="ECO:0007669"/>
    <property type="project" value="UniProtKB-KW"/>
</dbReference>
<sequence>MRKIMLLSDFGIDERYFAHTCIDKEPEKLTEHLDLTLEYYKKIVESKNLNFVIDSLIKKIDSKNFELIKEMFINTIYLHDLGKKNPIFQKVKMKNSLFNSCEDEGDSKHSHIGALEFIAYYNNRFSKEIKNDVDFYRLNFILYNFSYHISKHHGKLDNMNEYPKDKKENKKKHNDFKSILKDIDDYITKDDFDFFILNKLLFSLVISSDYFATTAYMTDKTFDNFGIFQKEDKLLFESLYSDFIKSFGEPKGINKLRNEISKTAVEELSKNINKSIFYLEAPTGSGKTLTSISLASKLLNTNENLNKIFYIFPFNTLVEQTKKVFQNIFENNFDIGVINSVTPIKELNDDENEKEETNYDKSHLNRLFFNEQIIFTTHVKFFDILFGTTKDDNFPLWQLANSVIIIDEIQSYNNNLWWYMTQFFEKFASLLNMKIIIMSATLPKLDFFLEKKDNFISLIPDEKRDEIFGDRYFKDRVNIKYLDLDNKITFEKLFEVFKKENKKYKKVLFEFIKKDTARRFYQFLKEKKIKNLYELSGDDNKAFREYVIDKTKDEEIVIVATQVIEAGVDIDMDLGFKDISTLDSEEQFLGRINRSCQKSEINPTVYFFHMDDADKIYKDDNRLEFDLRTKEYQEILINKNFGKYYANVLTLIQDKGLKYEDGHLTNYGIFKKDVKDLNYKKIQENMRLIKSSQFTLYFPFQIEIAKYKKVNEFKNLDEIFLTDGKLDGQKVWDEFIVLNEIESFTKKEIKKSKINSLMQFFTFNIFKYYDGQRPHIGEEMYGYYFIENLDYITDEGKFDREKFNEDKNSRFI</sequence>
<evidence type="ECO:0000256" key="1">
    <source>
        <dbReference type="ARBA" id="ARBA00006847"/>
    </source>
</evidence>
<evidence type="ECO:0000256" key="9">
    <source>
        <dbReference type="ARBA" id="ARBA00023118"/>
    </source>
</evidence>
<organism evidence="12 13">
    <name type="scientific">Arcobacter cloacae</name>
    <dbReference type="NCBI Taxonomy" id="1054034"/>
    <lineage>
        <taxon>Bacteria</taxon>
        <taxon>Pseudomonadati</taxon>
        <taxon>Campylobacterota</taxon>
        <taxon>Epsilonproteobacteria</taxon>
        <taxon>Campylobacterales</taxon>
        <taxon>Arcobacteraceae</taxon>
        <taxon>Arcobacter</taxon>
    </lineage>
</organism>
<dbReference type="SMART" id="SM00487">
    <property type="entry name" value="DEXDc"/>
    <property type="match status" value="1"/>
</dbReference>
<dbReference type="Pfam" id="PF22590">
    <property type="entry name" value="Cas3-like_C_2"/>
    <property type="match status" value="1"/>
</dbReference>
<keyword evidence="8" id="KW-0067">ATP-binding</keyword>
<keyword evidence="9" id="KW-0051">Antiviral defense</keyword>
<feature type="domain" description="HD Cas3-type" evidence="11">
    <location>
        <begin position="22"/>
        <end position="211"/>
    </location>
</feature>
<comment type="caution">
    <text evidence="12">The sequence shown here is derived from an EMBL/GenBank/DDBJ whole genome shotgun (WGS) entry which is preliminary data.</text>
</comment>
<proteinExistence type="inferred from homology"/>
<dbReference type="InterPro" id="IPR014001">
    <property type="entry name" value="Helicase_ATP-bd"/>
</dbReference>
<keyword evidence="3" id="KW-0540">Nuclease</keyword>
<comment type="similarity">
    <text evidence="1">In the N-terminal section; belongs to the CRISPR-associated nuclease Cas3-HD family.</text>
</comment>
<evidence type="ECO:0000256" key="2">
    <source>
        <dbReference type="ARBA" id="ARBA00009046"/>
    </source>
</evidence>
<dbReference type="InterPro" id="IPR006474">
    <property type="entry name" value="Helicase_Cas3_CRISPR-ass_core"/>
</dbReference>
<keyword evidence="6" id="KW-0378">Hydrolase</keyword>
<gene>
    <name evidence="12" type="ORF">CP963_08850</name>
</gene>
<evidence type="ECO:0000256" key="5">
    <source>
        <dbReference type="ARBA" id="ARBA00022741"/>
    </source>
</evidence>
<evidence type="ECO:0000256" key="6">
    <source>
        <dbReference type="ARBA" id="ARBA00022801"/>
    </source>
</evidence>
<dbReference type="InterPro" id="IPR054712">
    <property type="entry name" value="Cas3-like_dom"/>
</dbReference>
<dbReference type="CDD" id="cd09641">
    <property type="entry name" value="Cas3''_I"/>
    <property type="match status" value="1"/>
</dbReference>
<evidence type="ECO:0000259" key="11">
    <source>
        <dbReference type="PROSITE" id="PS51643"/>
    </source>
</evidence>
<dbReference type="SMART" id="SM00490">
    <property type="entry name" value="HELICc"/>
    <property type="match status" value="1"/>
</dbReference>
<dbReference type="InterPro" id="IPR027417">
    <property type="entry name" value="P-loop_NTPase"/>
</dbReference>
<evidence type="ECO:0000259" key="10">
    <source>
        <dbReference type="PROSITE" id="PS51192"/>
    </source>
</evidence>
<evidence type="ECO:0000256" key="3">
    <source>
        <dbReference type="ARBA" id="ARBA00022722"/>
    </source>
</evidence>
<evidence type="ECO:0000313" key="12">
    <source>
        <dbReference type="EMBL" id="RXI40489.1"/>
    </source>
</evidence>
<dbReference type="GO" id="GO:0004518">
    <property type="term" value="F:nuclease activity"/>
    <property type="evidence" value="ECO:0007669"/>
    <property type="project" value="UniProtKB-KW"/>
</dbReference>
<keyword evidence="4" id="KW-0479">Metal-binding</keyword>